<dbReference type="AlphaFoldDB" id="A0AAW1LPH3"/>
<evidence type="ECO:0000256" key="1">
    <source>
        <dbReference type="SAM" id="MobiDB-lite"/>
    </source>
</evidence>
<protein>
    <submittedName>
        <fullName evidence="2">Uncharacterized protein</fullName>
    </submittedName>
</protein>
<feature type="region of interest" description="Disordered" evidence="1">
    <location>
        <begin position="139"/>
        <end position="207"/>
    </location>
</feature>
<dbReference type="EMBL" id="JASPKY010000115">
    <property type="protein sequence ID" value="KAK9736353.1"/>
    <property type="molecule type" value="Genomic_DNA"/>
</dbReference>
<reference evidence="2 3" key="1">
    <citation type="journal article" date="2024" name="BMC Genomics">
        <title>De novo assembly and annotation of Popillia japonica's genome with initial clues to its potential as an invasive pest.</title>
        <authorList>
            <person name="Cucini C."/>
            <person name="Boschi S."/>
            <person name="Funari R."/>
            <person name="Cardaioli E."/>
            <person name="Iannotti N."/>
            <person name="Marturano G."/>
            <person name="Paoli F."/>
            <person name="Bruttini M."/>
            <person name="Carapelli A."/>
            <person name="Frati F."/>
            <person name="Nardi F."/>
        </authorList>
    </citation>
    <scope>NUCLEOTIDE SEQUENCE [LARGE SCALE GENOMIC DNA]</scope>
    <source>
        <strain evidence="2">DMR45628</strain>
    </source>
</reference>
<comment type="caution">
    <text evidence="2">The sequence shown here is derived from an EMBL/GenBank/DDBJ whole genome shotgun (WGS) entry which is preliminary data.</text>
</comment>
<name>A0AAW1LPH3_POPJA</name>
<gene>
    <name evidence="2" type="ORF">QE152_g12597</name>
</gene>
<keyword evidence="3" id="KW-1185">Reference proteome</keyword>
<accession>A0AAW1LPH3</accession>
<dbReference type="Proteomes" id="UP001458880">
    <property type="component" value="Unassembled WGS sequence"/>
</dbReference>
<proteinExistence type="predicted"/>
<feature type="compositionally biased region" description="Basic and acidic residues" evidence="1">
    <location>
        <begin position="156"/>
        <end position="182"/>
    </location>
</feature>
<organism evidence="2 3">
    <name type="scientific">Popillia japonica</name>
    <name type="common">Japanese beetle</name>
    <dbReference type="NCBI Taxonomy" id="7064"/>
    <lineage>
        <taxon>Eukaryota</taxon>
        <taxon>Metazoa</taxon>
        <taxon>Ecdysozoa</taxon>
        <taxon>Arthropoda</taxon>
        <taxon>Hexapoda</taxon>
        <taxon>Insecta</taxon>
        <taxon>Pterygota</taxon>
        <taxon>Neoptera</taxon>
        <taxon>Endopterygota</taxon>
        <taxon>Coleoptera</taxon>
        <taxon>Polyphaga</taxon>
        <taxon>Scarabaeiformia</taxon>
        <taxon>Scarabaeidae</taxon>
        <taxon>Rutelinae</taxon>
        <taxon>Popillia</taxon>
    </lineage>
</organism>
<evidence type="ECO:0000313" key="3">
    <source>
        <dbReference type="Proteomes" id="UP001458880"/>
    </source>
</evidence>
<sequence>MAWRSVLNDWKVAHPHQSSIDKKDFLHLLLSTLHRMNKTSSYDIRKDLVSSFKATGIVPFDPEQVLRKIPGDDNEPQHVVNKVLINYLQQQRFTATPSRKDVRRKKLMVEPGKSVTAPFQDLQMPRLLELYLTKIAGTENENEEEHEGSEGNLSNKDAENTDRDNPDYDKENCSSDFEDRLTEATSEEQPENIRPRRNTRHNVKENA</sequence>
<evidence type="ECO:0000313" key="2">
    <source>
        <dbReference type="EMBL" id="KAK9736353.1"/>
    </source>
</evidence>